<proteinExistence type="predicted"/>
<dbReference type="Proteomes" id="UP000548423">
    <property type="component" value="Unassembled WGS sequence"/>
</dbReference>
<gene>
    <name evidence="1" type="ORF">F4694_003318</name>
</gene>
<dbReference type="AlphaFoldDB" id="A0A852TGX7"/>
<accession>A0A852TGX7</accession>
<name>A0A852TGX7_9BACI</name>
<evidence type="ECO:0000313" key="2">
    <source>
        <dbReference type="Proteomes" id="UP000548423"/>
    </source>
</evidence>
<reference evidence="2" key="2">
    <citation type="submission" date="2020-08" db="EMBL/GenBank/DDBJ databases">
        <title>The Agave Microbiome: Exploring the role of microbial communities in plant adaptations to desert environments.</title>
        <authorList>
            <person name="Partida-Martinez L.P."/>
        </authorList>
    </citation>
    <scope>NUCLEOTIDE SEQUENCE [LARGE SCALE GENOMIC DNA]</scope>
    <source>
        <strain evidence="2">AT2.8</strain>
    </source>
</reference>
<comment type="caution">
    <text evidence="1">The sequence shown here is derived from an EMBL/GenBank/DDBJ whole genome shotgun (WGS) entry which is preliminary data.</text>
</comment>
<evidence type="ECO:0000313" key="1">
    <source>
        <dbReference type="EMBL" id="NYE06538.1"/>
    </source>
</evidence>
<dbReference type="EMBL" id="JACCBX010000006">
    <property type="protein sequence ID" value="NYE06538.1"/>
    <property type="molecule type" value="Genomic_DNA"/>
</dbReference>
<sequence length="54" mass="6330">MLTFGGDAILKKDERVKVTRLMKSNKTNKSAESLNRTKNDNIKDYDRAWEDDRL</sequence>
<organism evidence="1 2">
    <name type="scientific">Neobacillus niacini</name>
    <dbReference type="NCBI Taxonomy" id="86668"/>
    <lineage>
        <taxon>Bacteria</taxon>
        <taxon>Bacillati</taxon>
        <taxon>Bacillota</taxon>
        <taxon>Bacilli</taxon>
        <taxon>Bacillales</taxon>
        <taxon>Bacillaceae</taxon>
        <taxon>Neobacillus</taxon>
    </lineage>
</organism>
<reference evidence="2" key="1">
    <citation type="submission" date="2020-07" db="EMBL/GenBank/DDBJ databases">
        <authorList>
            <person name="Partida-Martinez L."/>
            <person name="Huntemann M."/>
            <person name="Clum A."/>
            <person name="Wang J."/>
            <person name="Palaniappan K."/>
            <person name="Ritter S."/>
            <person name="Chen I.-M."/>
            <person name="Stamatis D."/>
            <person name="Reddy T."/>
            <person name="O'Malley R."/>
            <person name="Daum C."/>
            <person name="Shapiro N."/>
            <person name="Ivanova N."/>
            <person name="Kyrpides N."/>
            <person name="Woyke T."/>
        </authorList>
    </citation>
    <scope>NUCLEOTIDE SEQUENCE [LARGE SCALE GENOMIC DNA]</scope>
    <source>
        <strain evidence="2">AT2.8</strain>
    </source>
</reference>
<protein>
    <submittedName>
        <fullName evidence="1">Uncharacterized protein</fullName>
    </submittedName>
</protein>